<evidence type="ECO:0000313" key="3">
    <source>
        <dbReference type="Proteomes" id="UP000295164"/>
    </source>
</evidence>
<feature type="signal peptide" evidence="1">
    <location>
        <begin position="1"/>
        <end position="22"/>
    </location>
</feature>
<dbReference type="EMBL" id="SKFH01000011">
    <property type="protein sequence ID" value="TCZ72234.1"/>
    <property type="molecule type" value="Genomic_DNA"/>
</dbReference>
<feature type="chain" id="PRO_5020941482" evidence="1">
    <location>
        <begin position="23"/>
        <end position="392"/>
    </location>
</feature>
<proteinExistence type="predicted"/>
<keyword evidence="1" id="KW-0732">Signal</keyword>
<accession>A0A4R4DZS8</accession>
<comment type="caution">
    <text evidence="2">The sequence shown here is derived from an EMBL/GenBank/DDBJ whole genome shotgun (WGS) entry which is preliminary data.</text>
</comment>
<keyword evidence="3" id="KW-1185">Reference proteome</keyword>
<organism evidence="2 3">
    <name type="scientific">Flaviaesturariibacter aridisoli</name>
    <dbReference type="NCBI Taxonomy" id="2545761"/>
    <lineage>
        <taxon>Bacteria</taxon>
        <taxon>Pseudomonadati</taxon>
        <taxon>Bacteroidota</taxon>
        <taxon>Chitinophagia</taxon>
        <taxon>Chitinophagales</taxon>
        <taxon>Chitinophagaceae</taxon>
        <taxon>Flaviaestuariibacter</taxon>
    </lineage>
</organism>
<evidence type="ECO:0000256" key="1">
    <source>
        <dbReference type="SAM" id="SignalP"/>
    </source>
</evidence>
<dbReference type="Proteomes" id="UP000295164">
    <property type="component" value="Unassembled WGS sequence"/>
</dbReference>
<reference evidence="2 3" key="1">
    <citation type="submission" date="2019-03" db="EMBL/GenBank/DDBJ databases">
        <authorList>
            <person name="Kim M.K.M."/>
        </authorList>
    </citation>
    <scope>NUCLEOTIDE SEQUENCE [LARGE SCALE GENOMIC DNA]</scope>
    <source>
        <strain evidence="2 3">17J68-15</strain>
    </source>
</reference>
<name>A0A4R4DZS8_9BACT</name>
<protein>
    <submittedName>
        <fullName evidence="2">Uncharacterized protein</fullName>
    </submittedName>
</protein>
<dbReference type="RefSeq" id="WP_131851848.1">
    <property type="nucleotide sequence ID" value="NZ_SKFH01000011.1"/>
</dbReference>
<gene>
    <name evidence="2" type="ORF">E0486_09085</name>
</gene>
<evidence type="ECO:0000313" key="2">
    <source>
        <dbReference type="EMBL" id="TCZ72234.1"/>
    </source>
</evidence>
<sequence>MSYLSRALFGALFLVLTLFASAQRNWRPGYVVNRDGDTLRGEIDDRKWSLTPASIAFRPSAQDPLSEYGARQLNGFAVADGDLYAVQELEVDDAPVDMAYLVDITENRSNLRRVFLRRLYEGHLVSLYELQEASKTHFFIRDSSGTFTELQYRVGYIPGTRTIDTRRGFRNTLYLYVPDKESALAEAVRNAEYNSESLLLLFPKLNAEQSLSRSERLQRTRGIRLQVFAAAGIVTNFVQLKSTPSMAQTPPEKSTADPLYIAGLELSEKNRLQHFFLRLAFSYSSFSYSGDVKLPTATITYEARNVKTFRSGVSVHYQHHFGRLKAYLGPGVAFEYSKVDYTNIPQFQEYRGMVPQIGGGLRFGPVFVAADYRFPTQNRFLSGALLYAGFCF</sequence>
<dbReference type="OrthoDB" id="677565at2"/>
<dbReference type="AlphaFoldDB" id="A0A4R4DZS8"/>